<proteinExistence type="predicted"/>
<accession>A0A0W4ZVY0</accession>
<dbReference type="EMBL" id="LFWA01000002">
    <property type="protein sequence ID" value="KTW32515.1"/>
    <property type="molecule type" value="Genomic_DNA"/>
</dbReference>
<organism evidence="1 2">
    <name type="scientific">Pneumocystis jirovecii (strain RU7)</name>
    <name type="common">Human pneumocystis pneumonia agent</name>
    <dbReference type="NCBI Taxonomy" id="1408657"/>
    <lineage>
        <taxon>Eukaryota</taxon>
        <taxon>Fungi</taxon>
        <taxon>Dikarya</taxon>
        <taxon>Ascomycota</taxon>
        <taxon>Taphrinomycotina</taxon>
        <taxon>Pneumocystomycetes</taxon>
        <taxon>Pneumocystaceae</taxon>
        <taxon>Pneumocystis</taxon>
    </lineage>
</organism>
<comment type="caution">
    <text evidence="1">The sequence shown here is derived from an EMBL/GenBank/DDBJ whole genome shotgun (WGS) entry which is preliminary data.</text>
</comment>
<gene>
    <name evidence="1" type="ORF">T551_00605</name>
</gene>
<protein>
    <submittedName>
        <fullName evidence="1">Uncharacterized protein</fullName>
    </submittedName>
</protein>
<dbReference type="Proteomes" id="UP000053447">
    <property type="component" value="Unassembled WGS sequence"/>
</dbReference>
<dbReference type="VEuPathDB" id="FungiDB:T551_00605"/>
<name>A0A0W4ZVY0_PNEJ7</name>
<keyword evidence="2" id="KW-1185">Reference proteome</keyword>
<dbReference type="AlphaFoldDB" id="A0A0W4ZVY0"/>
<evidence type="ECO:0000313" key="2">
    <source>
        <dbReference type="Proteomes" id="UP000053447"/>
    </source>
</evidence>
<evidence type="ECO:0000313" key="1">
    <source>
        <dbReference type="EMBL" id="KTW32515.1"/>
    </source>
</evidence>
<dbReference type="GeneID" id="28939126"/>
<reference evidence="2" key="1">
    <citation type="journal article" date="2016" name="Nat. Commun.">
        <title>Genome analysis of three Pneumocystis species reveals adaptation mechanisms to life exclusively in mammalian hosts.</title>
        <authorList>
            <person name="Ma L."/>
            <person name="Chen Z."/>
            <person name="Huang D.W."/>
            <person name="Kutty G."/>
            <person name="Ishihara M."/>
            <person name="Wang H."/>
            <person name="Abouelleil A."/>
            <person name="Bishop L."/>
            <person name="Davey E."/>
            <person name="Deng R."/>
            <person name="Deng X."/>
            <person name="Fan L."/>
            <person name="Fantoni G."/>
            <person name="Fitzgerald M."/>
            <person name="Gogineni E."/>
            <person name="Goldberg J.M."/>
            <person name="Handley G."/>
            <person name="Hu X."/>
            <person name="Huber C."/>
            <person name="Jiao X."/>
            <person name="Jones K."/>
            <person name="Levin J.Z."/>
            <person name="Liu Y."/>
            <person name="Macdonald P."/>
            <person name="Melnikov A."/>
            <person name="Raley C."/>
            <person name="Sassi M."/>
            <person name="Sherman B.T."/>
            <person name="Song X."/>
            <person name="Sykes S."/>
            <person name="Tran B."/>
            <person name="Walsh L."/>
            <person name="Xia Y."/>
            <person name="Yang J."/>
            <person name="Young S."/>
            <person name="Zeng Q."/>
            <person name="Zheng X."/>
            <person name="Stephens R."/>
            <person name="Nusbaum C."/>
            <person name="Birren B.W."/>
            <person name="Azadi P."/>
            <person name="Lempicki R.A."/>
            <person name="Cuomo C.A."/>
            <person name="Kovacs J.A."/>
        </authorList>
    </citation>
    <scope>NUCLEOTIDE SEQUENCE [LARGE SCALE GENOMIC DNA]</scope>
    <source>
        <strain evidence="2">RU7</strain>
    </source>
</reference>
<dbReference type="RefSeq" id="XP_018231207.1">
    <property type="nucleotide sequence ID" value="XM_018372871.1"/>
</dbReference>
<sequence length="121" mass="13665">MLVKECSYFRRGCSGIKNLCENVRTLLYAGYEKISLKEKISSSDFSIFNQSHLPQSSDASNLYQHILNVCAKIGGTNEVLFRWCLHPTPNHPPPPPARRDDLERDLLYVGEPPSLPECTSL</sequence>